<proteinExistence type="predicted"/>
<comment type="caution">
    <text evidence="1">The sequence shown here is derived from an EMBL/GenBank/DDBJ whole genome shotgun (WGS) entry which is preliminary data.</text>
</comment>
<dbReference type="Proteomes" id="UP001430953">
    <property type="component" value="Unassembled WGS sequence"/>
</dbReference>
<organism evidence="1 2">
    <name type="scientific">Cardiocondyla obscurior</name>
    <dbReference type="NCBI Taxonomy" id="286306"/>
    <lineage>
        <taxon>Eukaryota</taxon>
        <taxon>Metazoa</taxon>
        <taxon>Ecdysozoa</taxon>
        <taxon>Arthropoda</taxon>
        <taxon>Hexapoda</taxon>
        <taxon>Insecta</taxon>
        <taxon>Pterygota</taxon>
        <taxon>Neoptera</taxon>
        <taxon>Endopterygota</taxon>
        <taxon>Hymenoptera</taxon>
        <taxon>Apocrita</taxon>
        <taxon>Aculeata</taxon>
        <taxon>Formicoidea</taxon>
        <taxon>Formicidae</taxon>
        <taxon>Myrmicinae</taxon>
        <taxon>Cardiocondyla</taxon>
    </lineage>
</organism>
<dbReference type="AlphaFoldDB" id="A0AAW2H044"/>
<sequence>MECKEVWSSSGRGRERRLNPVFEPKIEPTHNRGHVSRNKFSGYKVYFRCVGHQPVPGCTADRDRGATDYGSRNERISIIRQAHLIT</sequence>
<accession>A0AAW2H044</accession>
<dbReference type="EMBL" id="JADYXP020000001">
    <property type="protein sequence ID" value="KAL0132919.1"/>
    <property type="molecule type" value="Genomic_DNA"/>
</dbReference>
<name>A0AAW2H044_9HYME</name>
<gene>
    <name evidence="1" type="ORF">PUN28_000571</name>
</gene>
<keyword evidence="2" id="KW-1185">Reference proteome</keyword>
<reference evidence="1 2" key="1">
    <citation type="submission" date="2023-03" db="EMBL/GenBank/DDBJ databases">
        <title>High recombination rates correlate with genetic variation in Cardiocondyla obscurior ants.</title>
        <authorList>
            <person name="Errbii M."/>
        </authorList>
    </citation>
    <scope>NUCLEOTIDE SEQUENCE [LARGE SCALE GENOMIC DNA]</scope>
    <source>
        <strain evidence="1">Alpha-2009</strain>
        <tissue evidence="1">Whole body</tissue>
    </source>
</reference>
<protein>
    <submittedName>
        <fullName evidence="1">Uncharacterized protein</fullName>
    </submittedName>
</protein>
<evidence type="ECO:0000313" key="2">
    <source>
        <dbReference type="Proteomes" id="UP001430953"/>
    </source>
</evidence>
<evidence type="ECO:0000313" key="1">
    <source>
        <dbReference type="EMBL" id="KAL0132919.1"/>
    </source>
</evidence>